<protein>
    <submittedName>
        <fullName evidence="1">HIT family protein</fullName>
    </submittedName>
</protein>
<dbReference type="RefSeq" id="WP_191943757.1">
    <property type="nucleotide sequence ID" value="NZ_JACYNP010000003.1"/>
</dbReference>
<name>A0ABR9A545_9PSED</name>
<keyword evidence="2" id="KW-1185">Reference proteome</keyword>
<reference evidence="1 2" key="1">
    <citation type="journal article" date="2020" name="FEMS Microbiol. Ecol.">
        <title>Temporal dynamics of bacterial communities during seed development and maturation.</title>
        <authorList>
            <person name="Chesneau G."/>
            <person name="Torres-Cortes G."/>
            <person name="Briand M."/>
            <person name="Darrasse A."/>
            <person name="Preveaux A."/>
            <person name="Marais C."/>
            <person name="Jacques M.A."/>
            <person name="Shade A."/>
            <person name="Barret M."/>
        </authorList>
    </citation>
    <scope>NUCLEOTIDE SEQUENCE [LARGE SCALE GENOMIC DNA]</scope>
    <source>
        <strain evidence="1 2">CFBP13723</strain>
    </source>
</reference>
<dbReference type="Gene3D" id="3.30.428.10">
    <property type="entry name" value="HIT-like"/>
    <property type="match status" value="1"/>
</dbReference>
<dbReference type="InterPro" id="IPR036265">
    <property type="entry name" value="HIT-like_sf"/>
</dbReference>
<dbReference type="EMBL" id="JACYNP010000003">
    <property type="protein sequence ID" value="MBD8121167.1"/>
    <property type="molecule type" value="Genomic_DNA"/>
</dbReference>
<proteinExistence type="predicted"/>
<organism evidence="1 2">
    <name type="scientific">Pseudomonas lutea</name>
    <dbReference type="NCBI Taxonomy" id="243924"/>
    <lineage>
        <taxon>Bacteria</taxon>
        <taxon>Pseudomonadati</taxon>
        <taxon>Pseudomonadota</taxon>
        <taxon>Gammaproteobacteria</taxon>
        <taxon>Pseudomonadales</taxon>
        <taxon>Pseudomonadaceae</taxon>
        <taxon>Pseudomonas</taxon>
    </lineage>
</organism>
<sequence length="167" mass="18729">MDIPPRFVIHETRHWLINHRVDSALPGYLMLGAKSMSPSLAALPTEALAELGGLQATLQATLDEHLQPRHLYIGRFGHQAGHSIHFHFIPVYPWLEALFWSDDRYRLLQTFGSLPDNALQADGAELMLYVWREFCERPDPPPVQGPGVDEVIATLRSALRGQMGAAQ</sequence>
<accession>A0ABR9A545</accession>
<dbReference type="Proteomes" id="UP000625247">
    <property type="component" value="Unassembled WGS sequence"/>
</dbReference>
<comment type="caution">
    <text evidence="1">The sequence shown here is derived from an EMBL/GenBank/DDBJ whole genome shotgun (WGS) entry which is preliminary data.</text>
</comment>
<evidence type="ECO:0000313" key="2">
    <source>
        <dbReference type="Proteomes" id="UP000625247"/>
    </source>
</evidence>
<dbReference type="SUPFAM" id="SSF54197">
    <property type="entry name" value="HIT-like"/>
    <property type="match status" value="1"/>
</dbReference>
<evidence type="ECO:0000313" key="1">
    <source>
        <dbReference type="EMBL" id="MBD8121167.1"/>
    </source>
</evidence>
<gene>
    <name evidence="1" type="ORF">IFT62_08075</name>
</gene>